<dbReference type="Proteomes" id="UP000606600">
    <property type="component" value="Unassembled WGS sequence"/>
</dbReference>
<protein>
    <submittedName>
        <fullName evidence="2">Uncharacterized protein</fullName>
    </submittedName>
</protein>
<comment type="caution">
    <text evidence="2">The sequence shown here is derived from an EMBL/GenBank/DDBJ whole genome shotgun (WGS) entry which is preliminary data.</text>
</comment>
<keyword evidence="1" id="KW-0732">Signal</keyword>
<organism evidence="2 3">
    <name type="scientific">Mucilaginibacter pankratovii</name>
    <dbReference type="NCBI Taxonomy" id="2772110"/>
    <lineage>
        <taxon>Bacteria</taxon>
        <taxon>Pseudomonadati</taxon>
        <taxon>Bacteroidota</taxon>
        <taxon>Sphingobacteriia</taxon>
        <taxon>Sphingobacteriales</taxon>
        <taxon>Sphingobacteriaceae</taxon>
        <taxon>Mucilaginibacter</taxon>
    </lineage>
</organism>
<evidence type="ECO:0000313" key="2">
    <source>
        <dbReference type="EMBL" id="MBD1365336.1"/>
    </source>
</evidence>
<dbReference type="EMBL" id="JACWMY010000008">
    <property type="protein sequence ID" value="MBD1365336.1"/>
    <property type="molecule type" value="Genomic_DNA"/>
</dbReference>
<dbReference type="RefSeq" id="WP_191189998.1">
    <property type="nucleotide sequence ID" value="NZ_JACWMY010000008.1"/>
</dbReference>
<name>A0ABR7WSQ6_9SPHI</name>
<evidence type="ECO:0000313" key="3">
    <source>
        <dbReference type="Proteomes" id="UP000606600"/>
    </source>
</evidence>
<sequence>MRRLSVIALFIIISFNSRAQSLCEKLANLKTQCYGFIPTSLTTKQQEAKSAELDKFWNLAKTDPNKALPCLKEMILNENNDPYFCFDASTLILSLDRKQQYLDVVLAGVNKTDLKQLQLETYLQVCFSLAKNGKDITAATEKLISTPGAHVYLTIHVIDLSAIDASLFLYNTMTTESAERCLINIITNGNPTGRHNAAVVLNILSTARGDSLLNKLIDENKLADSTKAFVLKDRKEFISQGKTELTATNEEAIRKERQESMPGLSDEGLGRYFRLTGTLMALRNKKYGLLYKQ</sequence>
<feature type="signal peptide" evidence="1">
    <location>
        <begin position="1"/>
        <end position="19"/>
    </location>
</feature>
<gene>
    <name evidence="2" type="ORF">IDJ77_16080</name>
</gene>
<accession>A0ABR7WSQ6</accession>
<proteinExistence type="predicted"/>
<evidence type="ECO:0000256" key="1">
    <source>
        <dbReference type="SAM" id="SignalP"/>
    </source>
</evidence>
<reference evidence="2 3" key="1">
    <citation type="submission" date="2020-09" db="EMBL/GenBank/DDBJ databases">
        <title>Novel species of Mucilaginibacter isolated from a glacier on the Tibetan Plateau.</title>
        <authorList>
            <person name="Liu Q."/>
            <person name="Xin Y.-H."/>
        </authorList>
    </citation>
    <scope>NUCLEOTIDE SEQUENCE [LARGE SCALE GENOMIC DNA]</scope>
    <source>
        <strain evidence="2 3">ZT4R22</strain>
    </source>
</reference>
<keyword evidence="3" id="KW-1185">Reference proteome</keyword>
<feature type="chain" id="PRO_5047170139" evidence="1">
    <location>
        <begin position="20"/>
        <end position="293"/>
    </location>
</feature>